<dbReference type="EMBL" id="PCVO01000020">
    <property type="protein sequence ID" value="PIQ75444.1"/>
    <property type="molecule type" value="Genomic_DNA"/>
</dbReference>
<reference evidence="2 3" key="1">
    <citation type="submission" date="2017-09" db="EMBL/GenBank/DDBJ databases">
        <title>Depth-based differentiation of microbial function through sediment-hosted aquifers and enrichment of novel symbionts in the deep terrestrial subsurface.</title>
        <authorList>
            <person name="Probst A.J."/>
            <person name="Ladd B."/>
            <person name="Jarett J.K."/>
            <person name="Geller-Mcgrath D.E."/>
            <person name="Sieber C.M."/>
            <person name="Emerson J.B."/>
            <person name="Anantharaman K."/>
            <person name="Thomas B.C."/>
            <person name="Malmstrom R."/>
            <person name="Stieglmeier M."/>
            <person name="Klingl A."/>
            <person name="Woyke T."/>
            <person name="Ryan C.M."/>
            <person name="Banfield J.F."/>
        </authorList>
    </citation>
    <scope>NUCLEOTIDE SEQUENCE [LARGE SCALE GENOMIC DNA]</scope>
    <source>
        <strain evidence="2">CG11_big_fil_rev_8_21_14_0_20_40_15</strain>
    </source>
</reference>
<protein>
    <submittedName>
        <fullName evidence="2">Uncharacterized protein</fullName>
    </submittedName>
</protein>
<organism evidence="2 3">
    <name type="scientific">Candidatus Portnoybacteria bacterium CG11_big_fil_rev_8_21_14_0_20_40_15</name>
    <dbReference type="NCBI Taxonomy" id="1974817"/>
    <lineage>
        <taxon>Bacteria</taxon>
        <taxon>Candidatus Portnoyibacteriota</taxon>
    </lineage>
</organism>
<accession>A0A2H0KVK2</accession>
<evidence type="ECO:0000256" key="1">
    <source>
        <dbReference type="SAM" id="Phobius"/>
    </source>
</evidence>
<name>A0A2H0KVK2_9BACT</name>
<keyword evidence="1" id="KW-0812">Transmembrane</keyword>
<gene>
    <name evidence="2" type="ORF">COV84_01255</name>
</gene>
<sequence length="92" mass="10162">MVKQITQKSFIFLLLVLAVAAVAFYLVWNDIQQELPAGQTSNQKISKPVIESADITALDSELDQELKAFDRDAADITNLGNDPTLNNINTQL</sequence>
<keyword evidence="1" id="KW-1133">Transmembrane helix</keyword>
<dbReference type="AlphaFoldDB" id="A0A2H0KVK2"/>
<comment type="caution">
    <text evidence="2">The sequence shown here is derived from an EMBL/GenBank/DDBJ whole genome shotgun (WGS) entry which is preliminary data.</text>
</comment>
<evidence type="ECO:0000313" key="2">
    <source>
        <dbReference type="EMBL" id="PIQ75444.1"/>
    </source>
</evidence>
<keyword evidence="1" id="KW-0472">Membrane</keyword>
<dbReference type="Proteomes" id="UP000229317">
    <property type="component" value="Unassembled WGS sequence"/>
</dbReference>
<evidence type="ECO:0000313" key="3">
    <source>
        <dbReference type="Proteomes" id="UP000229317"/>
    </source>
</evidence>
<proteinExistence type="predicted"/>
<feature type="transmembrane region" description="Helical" evidence="1">
    <location>
        <begin position="9"/>
        <end position="28"/>
    </location>
</feature>